<dbReference type="EMBL" id="LAZR01010383">
    <property type="protein sequence ID" value="KKM67234.1"/>
    <property type="molecule type" value="Genomic_DNA"/>
</dbReference>
<sequence length="68" mass="8170">MKLHEVLDITPHEEKHCLRKQRYPTLKQARMALLKCWKKGRKERSLYPCKYCNQFHLTKKKPSGMAIT</sequence>
<name>A0A0F9JBP2_9ZZZZ</name>
<reference evidence="1" key="1">
    <citation type="journal article" date="2015" name="Nature">
        <title>Complex archaea that bridge the gap between prokaryotes and eukaryotes.</title>
        <authorList>
            <person name="Spang A."/>
            <person name="Saw J.H."/>
            <person name="Jorgensen S.L."/>
            <person name="Zaremba-Niedzwiedzka K."/>
            <person name="Martijn J."/>
            <person name="Lind A.E."/>
            <person name="van Eijk R."/>
            <person name="Schleper C."/>
            <person name="Guy L."/>
            <person name="Ettema T.J."/>
        </authorList>
    </citation>
    <scope>NUCLEOTIDE SEQUENCE</scope>
</reference>
<organism evidence="1">
    <name type="scientific">marine sediment metagenome</name>
    <dbReference type="NCBI Taxonomy" id="412755"/>
    <lineage>
        <taxon>unclassified sequences</taxon>
        <taxon>metagenomes</taxon>
        <taxon>ecological metagenomes</taxon>
    </lineage>
</organism>
<gene>
    <name evidence="1" type="ORF">LCGC14_1473180</name>
</gene>
<accession>A0A0F9JBP2</accession>
<dbReference type="AlphaFoldDB" id="A0A0F9JBP2"/>
<proteinExistence type="predicted"/>
<evidence type="ECO:0000313" key="1">
    <source>
        <dbReference type="EMBL" id="KKM67234.1"/>
    </source>
</evidence>
<comment type="caution">
    <text evidence="1">The sequence shown here is derived from an EMBL/GenBank/DDBJ whole genome shotgun (WGS) entry which is preliminary data.</text>
</comment>
<protein>
    <submittedName>
        <fullName evidence="1">Uncharacterized protein</fullName>
    </submittedName>
</protein>